<evidence type="ECO:0000313" key="1">
    <source>
        <dbReference type="EMBL" id="RJS46795.1"/>
    </source>
</evidence>
<sequence>MAQEVRGNLEIEDRGAVLVARIDGGPLGLFGNDIAEQLDALVDRADRDPAVQAVVFIGTHPDRFVSHAEVRWLQEGGATVPSVGVRGASALAHTARGVNRAGGLKAALGKTPLWPAVQLERVHQTFLKMNRSGVIFIAALNGSALGLGAEFCWANDLRVMADGDYFIGQPEVLLGIMPGGGGSQRLPRLVGNHKALLAILSGEPFTPAQALEIGAVDDVVAPDRVLDRAIELAQHLGSRPKASRAAIKRSVYFGGSASLEEGLHIERSEFLATALSAIGQELMLDYMANTDAAGELPLYQPGVFDEVLQAGTTRGAGAPQKEDQR</sequence>
<protein>
    <submittedName>
        <fullName evidence="1">Enoyl-CoA hydratase/isomerase family protein</fullName>
    </submittedName>
</protein>
<dbReference type="GO" id="GO:0016853">
    <property type="term" value="F:isomerase activity"/>
    <property type="evidence" value="ECO:0007669"/>
    <property type="project" value="UniProtKB-KW"/>
</dbReference>
<reference evidence="2" key="1">
    <citation type="submission" date="2018-09" db="EMBL/GenBank/DDBJ databases">
        <authorList>
            <person name="Zhu H."/>
        </authorList>
    </citation>
    <scope>NUCLEOTIDE SEQUENCE [LARGE SCALE GENOMIC DNA]</scope>
    <source>
        <strain evidence="2">K1W22B-1</strain>
    </source>
</reference>
<organism evidence="1 2">
    <name type="scientific">Nocardioides cavernaquae</name>
    <dbReference type="NCBI Taxonomy" id="2321396"/>
    <lineage>
        <taxon>Bacteria</taxon>
        <taxon>Bacillati</taxon>
        <taxon>Actinomycetota</taxon>
        <taxon>Actinomycetes</taxon>
        <taxon>Propionibacteriales</taxon>
        <taxon>Nocardioidaceae</taxon>
        <taxon>Nocardioides</taxon>
    </lineage>
</organism>
<keyword evidence="1" id="KW-0413">Isomerase</keyword>
<dbReference type="SUPFAM" id="SSF52096">
    <property type="entry name" value="ClpP/crotonase"/>
    <property type="match status" value="1"/>
</dbReference>
<dbReference type="InterPro" id="IPR029045">
    <property type="entry name" value="ClpP/crotonase-like_dom_sf"/>
</dbReference>
<dbReference type="PANTHER" id="PTHR11941:SF54">
    <property type="entry name" value="ENOYL-COA HYDRATASE, MITOCHONDRIAL"/>
    <property type="match status" value="1"/>
</dbReference>
<dbReference type="Pfam" id="PF00378">
    <property type="entry name" value="ECH_1"/>
    <property type="match status" value="1"/>
</dbReference>
<dbReference type="AlphaFoldDB" id="A0A3A5HBJ5"/>
<dbReference type="RefSeq" id="WP_120060766.1">
    <property type="nucleotide sequence ID" value="NZ_QYRP01000002.1"/>
</dbReference>
<accession>A0A3A5HBJ5</accession>
<dbReference type="EMBL" id="QYRP01000002">
    <property type="protein sequence ID" value="RJS46795.1"/>
    <property type="molecule type" value="Genomic_DNA"/>
</dbReference>
<dbReference type="GO" id="GO:0006635">
    <property type="term" value="P:fatty acid beta-oxidation"/>
    <property type="evidence" value="ECO:0007669"/>
    <property type="project" value="TreeGrafter"/>
</dbReference>
<comment type="caution">
    <text evidence="1">The sequence shown here is derived from an EMBL/GenBank/DDBJ whole genome shotgun (WGS) entry which is preliminary data.</text>
</comment>
<dbReference type="OrthoDB" id="9775794at2"/>
<dbReference type="Proteomes" id="UP000276542">
    <property type="component" value="Unassembled WGS sequence"/>
</dbReference>
<gene>
    <name evidence="1" type="ORF">D4739_11600</name>
</gene>
<name>A0A3A5HBJ5_9ACTN</name>
<dbReference type="Gene3D" id="3.90.226.10">
    <property type="entry name" value="2-enoyl-CoA Hydratase, Chain A, domain 1"/>
    <property type="match status" value="1"/>
</dbReference>
<dbReference type="PANTHER" id="PTHR11941">
    <property type="entry name" value="ENOYL-COA HYDRATASE-RELATED"/>
    <property type="match status" value="1"/>
</dbReference>
<evidence type="ECO:0000313" key="2">
    <source>
        <dbReference type="Proteomes" id="UP000276542"/>
    </source>
</evidence>
<dbReference type="InterPro" id="IPR001753">
    <property type="entry name" value="Enoyl-CoA_hydra/iso"/>
</dbReference>
<keyword evidence="2" id="KW-1185">Reference proteome</keyword>
<dbReference type="CDD" id="cd06558">
    <property type="entry name" value="crotonase-like"/>
    <property type="match status" value="1"/>
</dbReference>
<proteinExistence type="predicted"/>